<accession>A0A9Q4C3S2</accession>
<organism evidence="1 2">
    <name type="scientific">Halorutilus salinus</name>
    <dbReference type="NCBI Taxonomy" id="2487751"/>
    <lineage>
        <taxon>Archaea</taxon>
        <taxon>Methanobacteriati</taxon>
        <taxon>Methanobacteriota</taxon>
        <taxon>Stenosarchaea group</taxon>
        <taxon>Halobacteria</taxon>
        <taxon>Halorutilales</taxon>
        <taxon>Halorutilaceae</taxon>
        <taxon>Halorutilus</taxon>
    </lineage>
</organism>
<evidence type="ECO:0000313" key="2">
    <source>
        <dbReference type="Proteomes" id="UP001149411"/>
    </source>
</evidence>
<dbReference type="EMBL" id="RKLV01000003">
    <property type="protein sequence ID" value="MCX2818440.1"/>
    <property type="molecule type" value="Genomic_DNA"/>
</dbReference>
<keyword evidence="2" id="KW-1185">Reference proteome</keyword>
<dbReference type="Proteomes" id="UP001149411">
    <property type="component" value="Unassembled WGS sequence"/>
</dbReference>
<dbReference type="RefSeq" id="WP_266086285.1">
    <property type="nucleotide sequence ID" value="NZ_RKLV01000003.1"/>
</dbReference>
<protein>
    <submittedName>
        <fullName evidence="1">Uncharacterized protein</fullName>
    </submittedName>
</protein>
<evidence type="ECO:0000313" key="1">
    <source>
        <dbReference type="EMBL" id="MCX2818440.1"/>
    </source>
</evidence>
<comment type="caution">
    <text evidence="1">The sequence shown here is derived from an EMBL/GenBank/DDBJ whole genome shotgun (WGS) entry which is preliminary data.</text>
</comment>
<dbReference type="AlphaFoldDB" id="A0A9Q4C3S2"/>
<name>A0A9Q4C3S2_9EURY</name>
<gene>
    <name evidence="1" type="ORF">EGH25_03615</name>
</gene>
<reference evidence="1" key="1">
    <citation type="submission" date="2022-09" db="EMBL/GenBank/DDBJ databases">
        <title>Haloadaptaus new haloarchaeum isolated from saline soil.</title>
        <authorList>
            <person name="Duran-Viseras A."/>
            <person name="Sanchez-Porro C."/>
            <person name="Ventosa A."/>
        </authorList>
    </citation>
    <scope>NUCLEOTIDE SEQUENCE</scope>
    <source>
        <strain evidence="1">F3-133</strain>
    </source>
</reference>
<proteinExistence type="predicted"/>
<sequence length="52" mass="5856">MAKKVTCDICGDDVFLEPEETESHRGGSVGKIGVTEYEDGRPKHFCREHLTF</sequence>